<accession>A0A8S5LTL4</accession>
<protein>
    <submittedName>
        <fullName evidence="1">Uncharacterized protein</fullName>
    </submittedName>
</protein>
<reference evidence="1" key="1">
    <citation type="journal article" date="2021" name="Proc. Natl. Acad. Sci. U.S.A.">
        <title>A Catalog of Tens of Thousands of Viruses from Human Metagenomes Reveals Hidden Associations with Chronic Diseases.</title>
        <authorList>
            <person name="Tisza M.J."/>
            <person name="Buck C.B."/>
        </authorList>
    </citation>
    <scope>NUCLEOTIDE SEQUENCE</scope>
    <source>
        <strain evidence="1">CtOIB27</strain>
    </source>
</reference>
<dbReference type="EMBL" id="BK014734">
    <property type="protein sequence ID" value="DAD73334.1"/>
    <property type="molecule type" value="Genomic_DNA"/>
</dbReference>
<name>A0A8S5LTL4_9CAUD</name>
<sequence length="64" mass="7394">MWLKIAEIALLAALAADLLLLLILCAKEKAAEKEIKEMLGEEGFQQYILEIEQEKKIKRKKKRP</sequence>
<organism evidence="1">
    <name type="scientific">Siphoviridae sp. ctOIB27</name>
    <dbReference type="NCBI Taxonomy" id="2826308"/>
    <lineage>
        <taxon>Viruses</taxon>
        <taxon>Duplodnaviria</taxon>
        <taxon>Heunggongvirae</taxon>
        <taxon>Uroviricota</taxon>
        <taxon>Caudoviricetes</taxon>
    </lineage>
</organism>
<proteinExistence type="predicted"/>
<evidence type="ECO:0000313" key="1">
    <source>
        <dbReference type="EMBL" id="DAD73334.1"/>
    </source>
</evidence>